<name>C0E902_9FIRM</name>
<evidence type="ECO:0000313" key="3">
    <source>
        <dbReference type="Proteomes" id="UP000003340"/>
    </source>
</evidence>
<keyword evidence="3" id="KW-1185">Reference proteome</keyword>
<dbReference type="AlphaFoldDB" id="C0E902"/>
<feature type="compositionally biased region" description="Polar residues" evidence="1">
    <location>
        <begin position="26"/>
        <end position="46"/>
    </location>
</feature>
<reference evidence="2 3" key="1">
    <citation type="submission" date="2009-01" db="EMBL/GenBank/DDBJ databases">
        <authorList>
            <person name="Fulton L."/>
            <person name="Clifton S."/>
            <person name="Fulton B."/>
            <person name="Xu J."/>
            <person name="Minx P."/>
            <person name="Pepin K.H."/>
            <person name="Johnson M."/>
            <person name="Bhonagiri V."/>
            <person name="Nash W.E."/>
            <person name="Mardis E.R."/>
            <person name="Wilson R.K."/>
        </authorList>
    </citation>
    <scope>NUCLEOTIDE SEQUENCE [LARGE SCALE GENOMIC DNA]</scope>
    <source>
        <strain evidence="2 3">DSM 5476</strain>
    </source>
</reference>
<proteinExistence type="predicted"/>
<evidence type="ECO:0000313" key="2">
    <source>
        <dbReference type="EMBL" id="EEG32046.1"/>
    </source>
</evidence>
<comment type="caution">
    <text evidence="2">The sequence shown here is derived from an EMBL/GenBank/DDBJ whole genome shotgun (WGS) entry which is preliminary data.</text>
</comment>
<feature type="region of interest" description="Disordered" evidence="1">
    <location>
        <begin position="22"/>
        <end position="46"/>
    </location>
</feature>
<evidence type="ECO:0000256" key="1">
    <source>
        <dbReference type="SAM" id="MobiDB-lite"/>
    </source>
</evidence>
<gene>
    <name evidence="2" type="ORF">CLOSTMETH_00298</name>
</gene>
<organism evidence="2 3">
    <name type="scientific">[Clostridium] methylpentosum DSM 5476</name>
    <dbReference type="NCBI Taxonomy" id="537013"/>
    <lineage>
        <taxon>Bacteria</taxon>
        <taxon>Bacillati</taxon>
        <taxon>Bacillota</taxon>
        <taxon>Clostridia</taxon>
        <taxon>Eubacteriales</taxon>
        <taxon>Oscillospiraceae</taxon>
        <taxon>Oscillospiraceae incertae sedis</taxon>
    </lineage>
</organism>
<protein>
    <submittedName>
        <fullName evidence="2">Uncharacterized protein</fullName>
    </submittedName>
</protein>
<dbReference type="STRING" id="537013.CLOSTMETH_00298"/>
<dbReference type="EMBL" id="ACEC01000013">
    <property type="protein sequence ID" value="EEG32046.1"/>
    <property type="molecule type" value="Genomic_DNA"/>
</dbReference>
<dbReference type="Proteomes" id="UP000003340">
    <property type="component" value="Unassembled WGS sequence"/>
</dbReference>
<reference evidence="2 3" key="2">
    <citation type="submission" date="2009-02" db="EMBL/GenBank/DDBJ databases">
        <title>Draft genome sequence of Clostridium methylpentosum (DSM 5476).</title>
        <authorList>
            <person name="Sudarsanam P."/>
            <person name="Ley R."/>
            <person name="Guruge J."/>
            <person name="Turnbaugh P.J."/>
            <person name="Mahowald M."/>
            <person name="Liep D."/>
            <person name="Gordon J."/>
        </authorList>
    </citation>
    <scope>NUCLEOTIDE SEQUENCE [LARGE SCALE GENOMIC DNA]</scope>
    <source>
        <strain evidence="2 3">DSM 5476</strain>
    </source>
</reference>
<dbReference type="HOGENOM" id="CLU_3182098_0_0_9"/>
<accession>C0E902</accession>
<sequence>MKDVLLSKSGLMISAGSCFSARGRSAGQSNHSGNSDQVSGACHNTR</sequence>